<organism evidence="1 2">
    <name type="scientific">Parvularcula lutaonensis</name>
    <dbReference type="NCBI Taxonomy" id="491923"/>
    <lineage>
        <taxon>Bacteria</taxon>
        <taxon>Pseudomonadati</taxon>
        <taxon>Pseudomonadota</taxon>
        <taxon>Alphaproteobacteria</taxon>
        <taxon>Parvularculales</taxon>
        <taxon>Parvularculaceae</taxon>
        <taxon>Parvularcula</taxon>
    </lineage>
</organism>
<dbReference type="EMBL" id="JBHRVA010000002">
    <property type="protein sequence ID" value="MFC3302289.1"/>
    <property type="molecule type" value="Genomic_DNA"/>
</dbReference>
<dbReference type="Pfam" id="PF10983">
    <property type="entry name" value="DUF2793"/>
    <property type="match status" value="1"/>
</dbReference>
<sequence length="217" mass="22612">MSLTSARLSLSYLAEAQAQKHVTVNESFRRLDALVHLSVKSVSIVAEPAASDGDAYILPAGATGTDWGGQPEGTLMVFQEGAWIAIAPASGMSAYTEDDGILRYFDGTGWKPVSEPSKLGVNASPDATNRLAVKSDAVLVSHDDVTPGSGDVRFVLNKSGSGNTATLVFQSGWAGKAEFGLAGTDDFSIKVADDGGTFRDAIVIDRQTGAVSFPNTP</sequence>
<dbReference type="RefSeq" id="WP_189570413.1">
    <property type="nucleotide sequence ID" value="NZ_BMXU01000001.1"/>
</dbReference>
<proteinExistence type="predicted"/>
<dbReference type="InterPro" id="IPR021251">
    <property type="entry name" value="DUF2793"/>
</dbReference>
<evidence type="ECO:0000313" key="2">
    <source>
        <dbReference type="Proteomes" id="UP001595607"/>
    </source>
</evidence>
<accession>A0ABV7MA21</accession>
<reference evidence="2" key="1">
    <citation type="journal article" date="2019" name="Int. J. Syst. Evol. Microbiol.">
        <title>The Global Catalogue of Microorganisms (GCM) 10K type strain sequencing project: providing services to taxonomists for standard genome sequencing and annotation.</title>
        <authorList>
            <consortium name="The Broad Institute Genomics Platform"/>
            <consortium name="The Broad Institute Genome Sequencing Center for Infectious Disease"/>
            <person name="Wu L."/>
            <person name="Ma J."/>
        </authorList>
    </citation>
    <scope>NUCLEOTIDE SEQUENCE [LARGE SCALE GENOMIC DNA]</scope>
    <source>
        <strain evidence="2">KCTC 22245</strain>
    </source>
</reference>
<protein>
    <submittedName>
        <fullName evidence="1">DUF2793 domain-containing protein</fullName>
    </submittedName>
</protein>
<comment type="caution">
    <text evidence="1">The sequence shown here is derived from an EMBL/GenBank/DDBJ whole genome shotgun (WGS) entry which is preliminary data.</text>
</comment>
<evidence type="ECO:0000313" key="1">
    <source>
        <dbReference type="EMBL" id="MFC3302289.1"/>
    </source>
</evidence>
<dbReference type="Proteomes" id="UP001595607">
    <property type="component" value="Unassembled WGS sequence"/>
</dbReference>
<name>A0ABV7MA21_9PROT</name>
<keyword evidence="2" id="KW-1185">Reference proteome</keyword>
<gene>
    <name evidence="1" type="ORF">ACFONP_06040</name>
</gene>